<sequence length="89" mass="10437">MAKVKETRTLFVDNKTKPEDRVKTIFLQTGASLRPKLVTFFQIQIKAEIEEFIKVIFTLFQDKCVLEVYRSESHGEQPKKIRFCSTPEL</sequence>
<name>A0ABC8K195_ERUVS</name>
<accession>A0ABC8K195</accession>
<dbReference type="Proteomes" id="UP001642260">
    <property type="component" value="Unassembled WGS sequence"/>
</dbReference>
<keyword evidence="2" id="KW-1185">Reference proteome</keyword>
<evidence type="ECO:0000313" key="1">
    <source>
        <dbReference type="EMBL" id="CAH8338824.1"/>
    </source>
</evidence>
<protein>
    <submittedName>
        <fullName evidence="1">Uncharacterized protein</fullName>
    </submittedName>
</protein>
<organism evidence="1 2">
    <name type="scientific">Eruca vesicaria subsp. sativa</name>
    <name type="common">Garden rocket</name>
    <name type="synonym">Eruca sativa</name>
    <dbReference type="NCBI Taxonomy" id="29727"/>
    <lineage>
        <taxon>Eukaryota</taxon>
        <taxon>Viridiplantae</taxon>
        <taxon>Streptophyta</taxon>
        <taxon>Embryophyta</taxon>
        <taxon>Tracheophyta</taxon>
        <taxon>Spermatophyta</taxon>
        <taxon>Magnoliopsida</taxon>
        <taxon>eudicotyledons</taxon>
        <taxon>Gunneridae</taxon>
        <taxon>Pentapetalae</taxon>
        <taxon>rosids</taxon>
        <taxon>malvids</taxon>
        <taxon>Brassicales</taxon>
        <taxon>Brassicaceae</taxon>
        <taxon>Brassiceae</taxon>
        <taxon>Eruca</taxon>
    </lineage>
</organism>
<dbReference type="EMBL" id="CAKOAT010141154">
    <property type="protein sequence ID" value="CAH8338824.1"/>
    <property type="molecule type" value="Genomic_DNA"/>
</dbReference>
<comment type="caution">
    <text evidence="1">The sequence shown here is derived from an EMBL/GenBank/DDBJ whole genome shotgun (WGS) entry which is preliminary data.</text>
</comment>
<proteinExistence type="predicted"/>
<evidence type="ECO:0000313" key="2">
    <source>
        <dbReference type="Proteomes" id="UP001642260"/>
    </source>
</evidence>
<reference evidence="1 2" key="1">
    <citation type="submission" date="2022-03" db="EMBL/GenBank/DDBJ databases">
        <authorList>
            <person name="Macdonald S."/>
            <person name="Ahmed S."/>
            <person name="Newling K."/>
        </authorList>
    </citation>
    <scope>NUCLEOTIDE SEQUENCE [LARGE SCALE GENOMIC DNA]</scope>
</reference>
<gene>
    <name evidence="1" type="ORF">ERUC_LOCUS14983</name>
</gene>
<dbReference type="AlphaFoldDB" id="A0ABC8K195"/>